<dbReference type="AlphaFoldDB" id="A0A199UMW0"/>
<proteinExistence type="predicted"/>
<name>A0A199UMW0_ANACO</name>
<evidence type="ECO:0000313" key="1">
    <source>
        <dbReference type="EMBL" id="OAY66074.1"/>
    </source>
</evidence>
<dbReference type="Proteomes" id="UP000092600">
    <property type="component" value="Unassembled WGS sequence"/>
</dbReference>
<gene>
    <name evidence="1" type="ORF">ACMD2_10378</name>
</gene>
<organism evidence="1 2">
    <name type="scientific">Ananas comosus</name>
    <name type="common">Pineapple</name>
    <name type="synonym">Ananas ananas</name>
    <dbReference type="NCBI Taxonomy" id="4615"/>
    <lineage>
        <taxon>Eukaryota</taxon>
        <taxon>Viridiplantae</taxon>
        <taxon>Streptophyta</taxon>
        <taxon>Embryophyta</taxon>
        <taxon>Tracheophyta</taxon>
        <taxon>Spermatophyta</taxon>
        <taxon>Magnoliopsida</taxon>
        <taxon>Liliopsida</taxon>
        <taxon>Poales</taxon>
        <taxon>Bromeliaceae</taxon>
        <taxon>Bromelioideae</taxon>
        <taxon>Ananas</taxon>
    </lineage>
</organism>
<dbReference type="EMBL" id="LSRQ01006509">
    <property type="protein sequence ID" value="OAY66074.1"/>
    <property type="molecule type" value="Genomic_DNA"/>
</dbReference>
<accession>A0A199UMW0</accession>
<comment type="caution">
    <text evidence="1">The sequence shown here is derived from an EMBL/GenBank/DDBJ whole genome shotgun (WGS) entry which is preliminary data.</text>
</comment>
<evidence type="ECO:0000313" key="2">
    <source>
        <dbReference type="Proteomes" id="UP000092600"/>
    </source>
</evidence>
<protein>
    <submittedName>
        <fullName evidence="1">Uncharacterized protein</fullName>
    </submittedName>
</protein>
<sequence length="46" mass="5105">MARAKSTIQPVPEKWNPKVAALVPHLLGLPHEILIDSRQIDPCFSS</sequence>
<reference evidence="1 2" key="1">
    <citation type="journal article" date="2016" name="DNA Res.">
        <title>The draft genome of MD-2 pineapple using hybrid error correction of long reads.</title>
        <authorList>
            <person name="Redwan R.M."/>
            <person name="Saidin A."/>
            <person name="Kumar S.V."/>
        </authorList>
    </citation>
    <scope>NUCLEOTIDE SEQUENCE [LARGE SCALE GENOMIC DNA]</scope>
    <source>
        <strain evidence="2">cv. MD2</strain>
        <tissue evidence="1">Leaf</tissue>
    </source>
</reference>